<organism evidence="1 2">
    <name type="scientific">Klebsiella pneumoniae</name>
    <dbReference type="NCBI Taxonomy" id="573"/>
    <lineage>
        <taxon>Bacteria</taxon>
        <taxon>Pseudomonadati</taxon>
        <taxon>Pseudomonadota</taxon>
        <taxon>Gammaproteobacteria</taxon>
        <taxon>Enterobacterales</taxon>
        <taxon>Enterobacteriaceae</taxon>
        <taxon>Klebsiella/Raoultella group</taxon>
        <taxon>Klebsiella</taxon>
        <taxon>Klebsiella pneumoniae complex</taxon>
    </lineage>
</organism>
<protein>
    <submittedName>
        <fullName evidence="1">Uncharacterized protein</fullName>
    </submittedName>
</protein>
<evidence type="ECO:0000313" key="1">
    <source>
        <dbReference type="EMBL" id="GHK56040.1"/>
    </source>
</evidence>
<name>A0A919HXW3_KLEPN</name>
<proteinExistence type="predicted"/>
<comment type="caution">
    <text evidence="1">The sequence shown here is derived from an EMBL/GenBank/DDBJ whole genome shotgun (WGS) entry which is preliminary data.</text>
</comment>
<dbReference type="Proteomes" id="UP000655094">
    <property type="component" value="Unassembled WGS sequence"/>
</dbReference>
<evidence type="ECO:0000313" key="2">
    <source>
        <dbReference type="Proteomes" id="UP000655094"/>
    </source>
</evidence>
<sequence>MVANLHTHFARVFGGGGEETFLQHRIAGAQQRQLAALLKQTRQRFSTVSSPFWLVRRLTTANNGALSSTFRPMAICS</sequence>
<gene>
    <name evidence="1" type="ORF">KPZU09_57760</name>
</gene>
<reference evidence="1" key="1">
    <citation type="submission" date="2020-10" db="EMBL/GenBank/DDBJ databases">
        <title>Genome Sequence of ESBL Producing Zambian Clinical Strains.</title>
        <authorList>
            <person name="Shawa M."/>
            <person name="Furuta Y."/>
            <person name="Simbotwe M."/>
            <person name="Mulenga E."/>
            <person name="Mubanga M."/>
            <person name="Mulenga G."/>
            <person name="Kaile C."/>
            <person name="Zorigt T."/>
            <person name="Hang'ombe B."/>
            <person name="Higashi H."/>
        </authorList>
    </citation>
    <scope>NUCLEOTIDE SEQUENCE</scope>
    <source>
        <strain evidence="1">Zam_UTH_09</strain>
    </source>
</reference>
<dbReference type="AlphaFoldDB" id="A0A919HXW3"/>
<accession>A0A919HXW3</accession>
<dbReference type="EMBL" id="BNFF01000001">
    <property type="protein sequence ID" value="GHK56040.1"/>
    <property type="molecule type" value="Genomic_DNA"/>
</dbReference>